<evidence type="ECO:0000256" key="1">
    <source>
        <dbReference type="SAM" id="MobiDB-lite"/>
    </source>
</evidence>
<evidence type="ECO:0000313" key="4">
    <source>
        <dbReference type="EMBL" id="KAK3366680.1"/>
    </source>
</evidence>
<dbReference type="GO" id="GO:0004672">
    <property type="term" value="F:protein kinase activity"/>
    <property type="evidence" value="ECO:0007669"/>
    <property type="project" value="InterPro"/>
</dbReference>
<feature type="signal peptide" evidence="2">
    <location>
        <begin position="1"/>
        <end position="18"/>
    </location>
</feature>
<feature type="chain" id="PRO_5042240348" description="Protein kinase domain-containing protein" evidence="2">
    <location>
        <begin position="19"/>
        <end position="222"/>
    </location>
</feature>
<dbReference type="PROSITE" id="PS50011">
    <property type="entry name" value="PROTEIN_KINASE_DOM"/>
    <property type="match status" value="1"/>
</dbReference>
<evidence type="ECO:0000259" key="3">
    <source>
        <dbReference type="PROSITE" id="PS50011"/>
    </source>
</evidence>
<dbReference type="AlphaFoldDB" id="A0AAE0JZ50"/>
<gene>
    <name evidence="4" type="ORF">B0T24DRAFT_596592</name>
</gene>
<reference evidence="4" key="2">
    <citation type="submission" date="2023-06" db="EMBL/GenBank/DDBJ databases">
        <authorList>
            <consortium name="Lawrence Berkeley National Laboratory"/>
            <person name="Haridas S."/>
            <person name="Hensen N."/>
            <person name="Bonometti L."/>
            <person name="Westerberg I."/>
            <person name="Brannstrom I.O."/>
            <person name="Guillou S."/>
            <person name="Cros-Aarteil S."/>
            <person name="Calhoun S."/>
            <person name="Kuo A."/>
            <person name="Mondo S."/>
            <person name="Pangilinan J."/>
            <person name="Riley R."/>
            <person name="Labutti K."/>
            <person name="Andreopoulos B."/>
            <person name="Lipzen A."/>
            <person name="Chen C."/>
            <person name="Yanf M."/>
            <person name="Daum C."/>
            <person name="Ng V."/>
            <person name="Clum A."/>
            <person name="Steindorff A."/>
            <person name="Ohm R."/>
            <person name="Martin F."/>
            <person name="Silar P."/>
            <person name="Natvig D."/>
            <person name="Lalanne C."/>
            <person name="Gautier V."/>
            <person name="Ament-Velasquez S.L."/>
            <person name="Kruys A."/>
            <person name="Hutchinson M.I."/>
            <person name="Powell A.J."/>
            <person name="Barry K."/>
            <person name="Miller A.N."/>
            <person name="Grigoriev I.V."/>
            <person name="Debuchy R."/>
            <person name="Gladieux P."/>
            <person name="Thoren M.H."/>
            <person name="Johannesson H."/>
        </authorList>
    </citation>
    <scope>NUCLEOTIDE SEQUENCE</scope>
    <source>
        <strain evidence="4">CBS 958.72</strain>
    </source>
</reference>
<feature type="domain" description="Protein kinase" evidence="3">
    <location>
        <begin position="1"/>
        <end position="139"/>
    </location>
</feature>
<keyword evidence="2" id="KW-0732">Signal</keyword>
<sequence length="222" mass="24358">MQGLTFLLLCFHLRPLFPSVHNSYQTRKLIDEASASSSSDIWALGLIFWHLFTGRPLMSYFGTSSWVGPPHNGQKKFLLLKREERRNQITNFLAKRFGQAAVVDEEYTGAIMEVLLDTFEPNSSDRPTAKDFLSYHLFSLIEDERDEPDDDTQATLGSRKGLPAAGADAPSAADPASSHYQRPSSGPHTPDVAPSQPAGALEMSLDVAELTSGRVTTGAEAF</sequence>
<dbReference type="GO" id="GO:0005524">
    <property type="term" value="F:ATP binding"/>
    <property type="evidence" value="ECO:0007669"/>
    <property type="project" value="InterPro"/>
</dbReference>
<accession>A0AAE0JZ50</accession>
<dbReference type="Gene3D" id="1.10.510.10">
    <property type="entry name" value="Transferase(Phosphotransferase) domain 1"/>
    <property type="match status" value="1"/>
</dbReference>
<feature type="region of interest" description="Disordered" evidence="1">
    <location>
        <begin position="144"/>
        <end position="200"/>
    </location>
</feature>
<dbReference type="SUPFAM" id="SSF56112">
    <property type="entry name" value="Protein kinase-like (PK-like)"/>
    <property type="match status" value="1"/>
</dbReference>
<organism evidence="4 5">
    <name type="scientific">Lasiosphaeria ovina</name>
    <dbReference type="NCBI Taxonomy" id="92902"/>
    <lineage>
        <taxon>Eukaryota</taxon>
        <taxon>Fungi</taxon>
        <taxon>Dikarya</taxon>
        <taxon>Ascomycota</taxon>
        <taxon>Pezizomycotina</taxon>
        <taxon>Sordariomycetes</taxon>
        <taxon>Sordariomycetidae</taxon>
        <taxon>Sordariales</taxon>
        <taxon>Lasiosphaeriaceae</taxon>
        <taxon>Lasiosphaeria</taxon>
    </lineage>
</organism>
<dbReference type="EMBL" id="JAULSN010000007">
    <property type="protein sequence ID" value="KAK3366680.1"/>
    <property type="molecule type" value="Genomic_DNA"/>
</dbReference>
<name>A0AAE0JZ50_9PEZI</name>
<reference evidence="4" key="1">
    <citation type="journal article" date="2023" name="Mol. Phylogenet. Evol.">
        <title>Genome-scale phylogeny and comparative genomics of the fungal order Sordariales.</title>
        <authorList>
            <person name="Hensen N."/>
            <person name="Bonometti L."/>
            <person name="Westerberg I."/>
            <person name="Brannstrom I.O."/>
            <person name="Guillou S."/>
            <person name="Cros-Aarteil S."/>
            <person name="Calhoun S."/>
            <person name="Haridas S."/>
            <person name="Kuo A."/>
            <person name="Mondo S."/>
            <person name="Pangilinan J."/>
            <person name="Riley R."/>
            <person name="LaButti K."/>
            <person name="Andreopoulos B."/>
            <person name="Lipzen A."/>
            <person name="Chen C."/>
            <person name="Yan M."/>
            <person name="Daum C."/>
            <person name="Ng V."/>
            <person name="Clum A."/>
            <person name="Steindorff A."/>
            <person name="Ohm R.A."/>
            <person name="Martin F."/>
            <person name="Silar P."/>
            <person name="Natvig D.O."/>
            <person name="Lalanne C."/>
            <person name="Gautier V."/>
            <person name="Ament-Velasquez S.L."/>
            <person name="Kruys A."/>
            <person name="Hutchinson M.I."/>
            <person name="Powell A.J."/>
            <person name="Barry K."/>
            <person name="Miller A.N."/>
            <person name="Grigoriev I.V."/>
            <person name="Debuchy R."/>
            <person name="Gladieux P."/>
            <person name="Hiltunen Thoren M."/>
            <person name="Johannesson H."/>
        </authorList>
    </citation>
    <scope>NUCLEOTIDE SEQUENCE</scope>
    <source>
        <strain evidence="4">CBS 958.72</strain>
    </source>
</reference>
<feature type="compositionally biased region" description="Low complexity" evidence="1">
    <location>
        <begin position="163"/>
        <end position="178"/>
    </location>
</feature>
<dbReference type="Proteomes" id="UP001287356">
    <property type="component" value="Unassembled WGS sequence"/>
</dbReference>
<keyword evidence="5" id="KW-1185">Reference proteome</keyword>
<comment type="caution">
    <text evidence="4">The sequence shown here is derived from an EMBL/GenBank/DDBJ whole genome shotgun (WGS) entry which is preliminary data.</text>
</comment>
<proteinExistence type="predicted"/>
<dbReference type="InterPro" id="IPR011009">
    <property type="entry name" value="Kinase-like_dom_sf"/>
</dbReference>
<evidence type="ECO:0000256" key="2">
    <source>
        <dbReference type="SAM" id="SignalP"/>
    </source>
</evidence>
<dbReference type="InterPro" id="IPR000719">
    <property type="entry name" value="Prot_kinase_dom"/>
</dbReference>
<protein>
    <recommendedName>
        <fullName evidence="3">Protein kinase domain-containing protein</fullName>
    </recommendedName>
</protein>
<evidence type="ECO:0000313" key="5">
    <source>
        <dbReference type="Proteomes" id="UP001287356"/>
    </source>
</evidence>